<keyword evidence="4" id="KW-0732">Signal</keyword>
<evidence type="ECO:0000256" key="2">
    <source>
        <dbReference type="ARBA" id="ARBA00009477"/>
    </source>
</evidence>
<dbReference type="Pfam" id="PF25967">
    <property type="entry name" value="RND-MFP_C"/>
    <property type="match status" value="1"/>
</dbReference>
<dbReference type="Gene3D" id="1.10.287.470">
    <property type="entry name" value="Helix hairpin bin"/>
    <property type="match status" value="1"/>
</dbReference>
<sequence length="413" mass="45218">MNPKHLLPAGLLLSSLALLSACGTDVQNDHQMQAPQVSVAPVINQRITEWDEFTGRLEAPQTVELRPRVSGYIDMVAFEEGALVKAGDPLFFIDNRPFKAEVSRLEGELEQAQSQVDLAQSEYDRALKLARQSAISDEVVDNRRAQLQQAKARIHSVTAALDIARLNRGYTRVEAPISGRVSRALITKGNYVNAGQSLLTTIVSTDKVYAYFDADEQTYLNYLKLAKEGTRASARDAEHPVFMGLASDSGYPYEGVVDFMDNQIDPSTGTIRARAVFNNAEGQFLPGLFARIKLTGSASYDGILIEDRAIGTDLSNKFVLVLDEANQVQYRAVQLGEKLEGLRIIKSGLQAEDRIVVNGLQRVRPGTPVSPEFVNMTSQAKLEQLQAMQARLDAQFGTEQLAKQSATSSVVGG</sequence>
<dbReference type="InterPro" id="IPR006143">
    <property type="entry name" value="RND_pump_MFP"/>
</dbReference>
<evidence type="ECO:0000259" key="8">
    <source>
        <dbReference type="Pfam" id="PF25967"/>
    </source>
</evidence>
<protein>
    <submittedName>
        <fullName evidence="9">Multidrug efflux RND transporter periplasmic adaptor subunit MexE</fullName>
    </submittedName>
</protein>
<proteinExistence type="inferred from homology"/>
<dbReference type="InterPro" id="IPR058627">
    <property type="entry name" value="MdtA-like_C"/>
</dbReference>
<dbReference type="RefSeq" id="WP_343847110.1">
    <property type="nucleotide sequence ID" value="NZ_BAAAEI010000023.1"/>
</dbReference>
<dbReference type="Pfam" id="PF25944">
    <property type="entry name" value="Beta-barrel_RND"/>
    <property type="match status" value="1"/>
</dbReference>
<dbReference type="SUPFAM" id="SSF111369">
    <property type="entry name" value="HlyD-like secretion proteins"/>
    <property type="match status" value="1"/>
</dbReference>
<dbReference type="PANTHER" id="PTHR30158">
    <property type="entry name" value="ACRA/E-RELATED COMPONENT OF DRUG EFFLUX TRANSPORTER"/>
    <property type="match status" value="1"/>
</dbReference>
<feature type="domain" description="Multidrug resistance protein MdtA-like C-terminal permuted SH3" evidence="8">
    <location>
        <begin position="303"/>
        <end position="362"/>
    </location>
</feature>
<feature type="domain" description="Multidrug resistance protein MdtA-like barrel-sandwich hybrid" evidence="6">
    <location>
        <begin position="62"/>
        <end position="200"/>
    </location>
</feature>
<evidence type="ECO:0000256" key="1">
    <source>
        <dbReference type="ARBA" id="ARBA00004519"/>
    </source>
</evidence>
<comment type="subcellular location">
    <subcellularLocation>
        <location evidence="1">Cell inner membrane</location>
        <topology evidence="1">Lipid-anchor</topology>
    </subcellularLocation>
</comment>
<dbReference type="EMBL" id="BAAAEI010000023">
    <property type="protein sequence ID" value="GAA0370573.1"/>
    <property type="molecule type" value="Genomic_DNA"/>
</dbReference>
<keyword evidence="3" id="KW-0175">Coiled coil</keyword>
<feature type="coiled-coil region" evidence="3">
    <location>
        <begin position="95"/>
        <end position="129"/>
    </location>
</feature>
<comment type="caution">
    <text evidence="9">The sequence shown here is derived from an EMBL/GenBank/DDBJ whole genome shotgun (WGS) entry which is preliminary data.</text>
</comment>
<comment type="similarity">
    <text evidence="2">Belongs to the membrane fusion protein (MFP) (TC 8.A.1) family.</text>
</comment>
<name>A0ABN0XQW7_9ALTE</name>
<dbReference type="InterPro" id="IPR058625">
    <property type="entry name" value="MdtA-like_BSH"/>
</dbReference>
<dbReference type="InterPro" id="IPR058626">
    <property type="entry name" value="MdtA-like_b-barrel"/>
</dbReference>
<gene>
    <name evidence="9" type="primary">mexE</name>
    <name evidence="9" type="ORF">GCM10009092_38600</name>
</gene>
<dbReference type="Gene3D" id="2.40.30.170">
    <property type="match status" value="1"/>
</dbReference>
<organism evidence="9 10">
    <name type="scientific">Bowmanella denitrificans</name>
    <dbReference type="NCBI Taxonomy" id="366582"/>
    <lineage>
        <taxon>Bacteria</taxon>
        <taxon>Pseudomonadati</taxon>
        <taxon>Pseudomonadota</taxon>
        <taxon>Gammaproteobacteria</taxon>
        <taxon>Alteromonadales</taxon>
        <taxon>Alteromonadaceae</taxon>
        <taxon>Bowmanella</taxon>
    </lineage>
</organism>
<evidence type="ECO:0000256" key="3">
    <source>
        <dbReference type="SAM" id="Coils"/>
    </source>
</evidence>
<reference evidence="9 10" key="1">
    <citation type="journal article" date="2019" name="Int. J. Syst. Evol. Microbiol.">
        <title>The Global Catalogue of Microorganisms (GCM) 10K type strain sequencing project: providing services to taxonomists for standard genome sequencing and annotation.</title>
        <authorList>
            <consortium name="The Broad Institute Genomics Platform"/>
            <consortium name="The Broad Institute Genome Sequencing Center for Infectious Disease"/>
            <person name="Wu L."/>
            <person name="Ma J."/>
        </authorList>
    </citation>
    <scope>NUCLEOTIDE SEQUENCE [LARGE SCALE GENOMIC DNA]</scope>
    <source>
        <strain evidence="9 10">JCM 13378</strain>
    </source>
</reference>
<evidence type="ECO:0000259" key="6">
    <source>
        <dbReference type="Pfam" id="PF25917"/>
    </source>
</evidence>
<dbReference type="PANTHER" id="PTHR30158:SF26">
    <property type="entry name" value="RESISTANCE-NODULATION-CELL DIVISION (RND) MULTIDRUG EFFLUX MEMBRANE FUSION PROTEIN MEXE"/>
    <property type="match status" value="1"/>
</dbReference>
<accession>A0ABN0XQW7</accession>
<feature type="signal peptide" evidence="4">
    <location>
        <begin position="1"/>
        <end position="20"/>
    </location>
</feature>
<feature type="domain" description="Multidrug resistance protein MdtA-like alpha-helical hairpin" evidence="5">
    <location>
        <begin position="104"/>
        <end position="171"/>
    </location>
</feature>
<dbReference type="Pfam" id="PF25917">
    <property type="entry name" value="BSH_RND"/>
    <property type="match status" value="1"/>
</dbReference>
<feature type="domain" description="Multidrug resistance protein MdtA-like beta-barrel" evidence="7">
    <location>
        <begin position="245"/>
        <end position="294"/>
    </location>
</feature>
<evidence type="ECO:0000313" key="9">
    <source>
        <dbReference type="EMBL" id="GAA0370573.1"/>
    </source>
</evidence>
<dbReference type="Gene3D" id="2.40.420.20">
    <property type="match status" value="1"/>
</dbReference>
<dbReference type="Proteomes" id="UP001501757">
    <property type="component" value="Unassembled WGS sequence"/>
</dbReference>
<feature type="chain" id="PRO_5045940956" evidence="4">
    <location>
        <begin position="21"/>
        <end position="413"/>
    </location>
</feature>
<evidence type="ECO:0000256" key="4">
    <source>
        <dbReference type="SAM" id="SignalP"/>
    </source>
</evidence>
<evidence type="ECO:0000313" key="10">
    <source>
        <dbReference type="Proteomes" id="UP001501757"/>
    </source>
</evidence>
<dbReference type="Pfam" id="PF25876">
    <property type="entry name" value="HH_MFP_RND"/>
    <property type="match status" value="1"/>
</dbReference>
<dbReference type="InterPro" id="IPR058624">
    <property type="entry name" value="MdtA-like_HH"/>
</dbReference>
<dbReference type="NCBIfam" id="TIGR01730">
    <property type="entry name" value="RND_mfp"/>
    <property type="match status" value="1"/>
</dbReference>
<evidence type="ECO:0000259" key="5">
    <source>
        <dbReference type="Pfam" id="PF25876"/>
    </source>
</evidence>
<keyword evidence="10" id="KW-1185">Reference proteome</keyword>
<dbReference type="PROSITE" id="PS51257">
    <property type="entry name" value="PROKAR_LIPOPROTEIN"/>
    <property type="match status" value="1"/>
</dbReference>
<evidence type="ECO:0000259" key="7">
    <source>
        <dbReference type="Pfam" id="PF25944"/>
    </source>
</evidence>
<dbReference type="Gene3D" id="2.40.50.100">
    <property type="match status" value="1"/>
</dbReference>